<keyword evidence="2 3" id="KW-0040">ANK repeat</keyword>
<accession>A0A3R7T1S1</accession>
<evidence type="ECO:0000256" key="4">
    <source>
        <dbReference type="SAM" id="MobiDB-lite"/>
    </source>
</evidence>
<comment type="caution">
    <text evidence="5">The sequence shown here is derived from an EMBL/GenBank/DDBJ whole genome shotgun (WGS) entry which is preliminary data.</text>
</comment>
<organism evidence="5 6">
    <name type="scientific">Penaeus vannamei</name>
    <name type="common">Whiteleg shrimp</name>
    <name type="synonym">Litopenaeus vannamei</name>
    <dbReference type="NCBI Taxonomy" id="6689"/>
    <lineage>
        <taxon>Eukaryota</taxon>
        <taxon>Metazoa</taxon>
        <taxon>Ecdysozoa</taxon>
        <taxon>Arthropoda</taxon>
        <taxon>Crustacea</taxon>
        <taxon>Multicrustacea</taxon>
        <taxon>Malacostraca</taxon>
        <taxon>Eumalacostraca</taxon>
        <taxon>Eucarida</taxon>
        <taxon>Decapoda</taxon>
        <taxon>Dendrobranchiata</taxon>
        <taxon>Penaeoidea</taxon>
        <taxon>Penaeidae</taxon>
        <taxon>Penaeus</taxon>
    </lineage>
</organism>
<keyword evidence="6" id="KW-1185">Reference proteome</keyword>
<evidence type="ECO:0000313" key="6">
    <source>
        <dbReference type="Proteomes" id="UP000283509"/>
    </source>
</evidence>
<sequence>MYEDICKCTKARLRDPQITRRLFVLAAECELGLFVWPPFAAPRPSSRHTLRRRMDSGIDSTESSNGSLEEGGGAAPDVAMEGEAAPSEEANAGEAASSCGQPGLPQPQPTGEAPPAALGTQAAAPSNLRTLAAAVVSSAAPEAMENHSGSAGEEAPRDSSTLFKVPKTEFPEGSRLKLHFPLYESGNGVQDGEVTSCELEPPSGLTFANVSPSMCLSRGYEAYSQGYAVLPYENNTLQKKLKNLRLRMRQQHYQILSNKAKERKLRIAASLNNVETVEQLLREGVNPKVTDDKERSALHIAASKGYTDIAKLLLQHGADPNQRDGVGNTPLHLAAWTDVRQPDNQGYSPLHLARSKLKLLQRDSNSSSQEIKKQVYQVIEMMQTYLECSGNAEEAELLTSFTSQLSLSDSRQQVESDLQALLNSLTDLSLVKSKVA</sequence>
<dbReference type="Gene3D" id="1.25.40.20">
    <property type="entry name" value="Ankyrin repeat-containing domain"/>
    <property type="match status" value="1"/>
</dbReference>
<dbReference type="InterPro" id="IPR036770">
    <property type="entry name" value="Ankyrin_rpt-contain_sf"/>
</dbReference>
<keyword evidence="1" id="KW-0677">Repeat</keyword>
<dbReference type="STRING" id="6689.A0A3R7T1S1"/>
<feature type="region of interest" description="Disordered" evidence="4">
    <location>
        <begin position="42"/>
        <end position="122"/>
    </location>
</feature>
<protein>
    <submittedName>
        <fullName evidence="5">Ankyrin repeat domain-containing protein 54</fullName>
    </submittedName>
</protein>
<dbReference type="SMART" id="SM00248">
    <property type="entry name" value="ANK"/>
    <property type="match status" value="3"/>
</dbReference>
<evidence type="ECO:0000313" key="5">
    <source>
        <dbReference type="EMBL" id="ROT85897.1"/>
    </source>
</evidence>
<dbReference type="PROSITE" id="PS50297">
    <property type="entry name" value="ANK_REP_REGION"/>
    <property type="match status" value="1"/>
</dbReference>
<dbReference type="InterPro" id="IPR002110">
    <property type="entry name" value="Ankyrin_rpt"/>
</dbReference>
<dbReference type="EMBL" id="QCYY01000157">
    <property type="protein sequence ID" value="ROT85897.1"/>
    <property type="molecule type" value="Genomic_DNA"/>
</dbReference>
<dbReference type="SUPFAM" id="SSF48403">
    <property type="entry name" value="Ankyrin repeat"/>
    <property type="match status" value="1"/>
</dbReference>
<dbReference type="Pfam" id="PF12796">
    <property type="entry name" value="Ank_2"/>
    <property type="match status" value="1"/>
</dbReference>
<name>A0A3R7T1S1_PENVA</name>
<evidence type="ECO:0000256" key="2">
    <source>
        <dbReference type="ARBA" id="ARBA00023043"/>
    </source>
</evidence>
<feature type="compositionally biased region" description="Low complexity" evidence="4">
    <location>
        <begin position="81"/>
        <end position="122"/>
    </location>
</feature>
<dbReference type="PROSITE" id="PS50088">
    <property type="entry name" value="ANK_REPEAT"/>
    <property type="match status" value="1"/>
</dbReference>
<reference evidence="5 6" key="2">
    <citation type="submission" date="2019-01" db="EMBL/GenBank/DDBJ databases">
        <title>The decoding of complex shrimp genome reveals the adaptation for benthos swimmer, frequently molting mechanism and breeding impact on genome.</title>
        <authorList>
            <person name="Sun Y."/>
            <person name="Gao Y."/>
            <person name="Yu Y."/>
        </authorList>
    </citation>
    <scope>NUCLEOTIDE SEQUENCE [LARGE SCALE GENOMIC DNA]</scope>
    <source>
        <tissue evidence="5">Muscle</tissue>
    </source>
</reference>
<feature type="region of interest" description="Disordered" evidence="4">
    <location>
        <begin position="139"/>
        <end position="162"/>
    </location>
</feature>
<proteinExistence type="predicted"/>
<evidence type="ECO:0000256" key="3">
    <source>
        <dbReference type="PROSITE-ProRule" id="PRU00023"/>
    </source>
</evidence>
<reference evidence="5 6" key="1">
    <citation type="submission" date="2018-04" db="EMBL/GenBank/DDBJ databases">
        <authorList>
            <person name="Zhang X."/>
            <person name="Yuan J."/>
            <person name="Li F."/>
            <person name="Xiang J."/>
        </authorList>
    </citation>
    <scope>NUCLEOTIDE SEQUENCE [LARGE SCALE GENOMIC DNA]</scope>
    <source>
        <tissue evidence="5">Muscle</tissue>
    </source>
</reference>
<evidence type="ECO:0000256" key="1">
    <source>
        <dbReference type="ARBA" id="ARBA00022737"/>
    </source>
</evidence>
<feature type="repeat" description="ANK" evidence="3">
    <location>
        <begin position="293"/>
        <end position="325"/>
    </location>
</feature>
<dbReference type="OrthoDB" id="6346951at2759"/>
<gene>
    <name evidence="5" type="ORF">C7M84_004298</name>
</gene>
<dbReference type="AlphaFoldDB" id="A0A3R7T1S1"/>
<dbReference type="PANTHER" id="PTHR24178">
    <property type="entry name" value="MOLTING PROTEIN MLT-4"/>
    <property type="match status" value="1"/>
</dbReference>
<dbReference type="Proteomes" id="UP000283509">
    <property type="component" value="Unassembled WGS sequence"/>
</dbReference>